<protein>
    <submittedName>
        <fullName evidence="1">Uncharacterized protein</fullName>
    </submittedName>
</protein>
<dbReference type="Proteomes" id="UP001143480">
    <property type="component" value="Unassembled WGS sequence"/>
</dbReference>
<dbReference type="RefSeq" id="WP_261962855.1">
    <property type="nucleotide sequence ID" value="NZ_BAAAXA010000001.1"/>
</dbReference>
<accession>A0A9W6NKH3</accession>
<reference evidence="1" key="2">
    <citation type="submission" date="2023-01" db="EMBL/GenBank/DDBJ databases">
        <authorList>
            <person name="Sun Q."/>
            <person name="Evtushenko L."/>
        </authorList>
    </citation>
    <scope>NUCLEOTIDE SEQUENCE</scope>
    <source>
        <strain evidence="1">VKM Ac-1321</strain>
    </source>
</reference>
<proteinExistence type="predicted"/>
<dbReference type="InterPro" id="IPR049747">
    <property type="entry name" value="SCO2522-like"/>
</dbReference>
<sequence>MITNVEYREADSRPRTESLPLSHVSIEVGHLYAEDFRSRGNRVEEHLARVAPWVHQARAACEARLPKGVRPRISTCFLINDHLPGMPGPRETIERLQKAAADNGLTIDYLARESNCAVADGIPLAELVLSYLVSDPPPATTGGRPPVVEAGWLCNGQRTPGSVAPAMHEPSSWEAPRENHPTGHSIFVDVELWSRDQHGSKVYSCAFLASVWQLLRLGLLRHNGEPAVRPRRQDRDEDRPEEWEHLPGVLQLNERAWPFAAYRTTTVLREHFLSVEVAAVRTILSQVSPDPAVLDELAARSRHEGVPVPEQLIKRMGYVFVND</sequence>
<reference evidence="1" key="1">
    <citation type="journal article" date="2014" name="Int. J. Syst. Evol. Microbiol.">
        <title>Complete genome sequence of Corynebacterium casei LMG S-19264T (=DSM 44701T), isolated from a smear-ripened cheese.</title>
        <authorList>
            <consortium name="US DOE Joint Genome Institute (JGI-PGF)"/>
            <person name="Walter F."/>
            <person name="Albersmeier A."/>
            <person name="Kalinowski J."/>
            <person name="Ruckert C."/>
        </authorList>
    </citation>
    <scope>NUCLEOTIDE SEQUENCE</scope>
    <source>
        <strain evidence="1">VKM Ac-1321</strain>
    </source>
</reference>
<organism evidence="1 2">
    <name type="scientific">Dactylosporangium matsuzakiense</name>
    <dbReference type="NCBI Taxonomy" id="53360"/>
    <lineage>
        <taxon>Bacteria</taxon>
        <taxon>Bacillati</taxon>
        <taxon>Actinomycetota</taxon>
        <taxon>Actinomycetes</taxon>
        <taxon>Micromonosporales</taxon>
        <taxon>Micromonosporaceae</taxon>
        <taxon>Dactylosporangium</taxon>
    </lineage>
</organism>
<dbReference type="EMBL" id="BSFP01000006">
    <property type="protein sequence ID" value="GLL00088.1"/>
    <property type="molecule type" value="Genomic_DNA"/>
</dbReference>
<keyword evidence="2" id="KW-1185">Reference proteome</keyword>
<dbReference type="AlphaFoldDB" id="A0A9W6NKH3"/>
<evidence type="ECO:0000313" key="1">
    <source>
        <dbReference type="EMBL" id="GLL00088.1"/>
    </source>
</evidence>
<gene>
    <name evidence="1" type="ORF">GCM10017581_018280</name>
</gene>
<comment type="caution">
    <text evidence="1">The sequence shown here is derived from an EMBL/GenBank/DDBJ whole genome shotgun (WGS) entry which is preliminary data.</text>
</comment>
<evidence type="ECO:0000313" key="2">
    <source>
        <dbReference type="Proteomes" id="UP001143480"/>
    </source>
</evidence>
<dbReference type="NCBIfam" id="NF040566">
    <property type="entry name" value="SCO2522_fam"/>
    <property type="match status" value="1"/>
</dbReference>
<name>A0A9W6NKH3_9ACTN</name>